<gene>
    <name evidence="2" type="ORF">Nepgr_031451</name>
</gene>
<evidence type="ECO:0000256" key="1">
    <source>
        <dbReference type="SAM" id="MobiDB-lite"/>
    </source>
</evidence>
<proteinExistence type="predicted"/>
<feature type="region of interest" description="Disordered" evidence="1">
    <location>
        <begin position="16"/>
        <end position="38"/>
    </location>
</feature>
<organism evidence="2 3">
    <name type="scientific">Nepenthes gracilis</name>
    <name type="common">Slender pitcher plant</name>
    <dbReference type="NCBI Taxonomy" id="150966"/>
    <lineage>
        <taxon>Eukaryota</taxon>
        <taxon>Viridiplantae</taxon>
        <taxon>Streptophyta</taxon>
        <taxon>Embryophyta</taxon>
        <taxon>Tracheophyta</taxon>
        <taxon>Spermatophyta</taxon>
        <taxon>Magnoliopsida</taxon>
        <taxon>eudicotyledons</taxon>
        <taxon>Gunneridae</taxon>
        <taxon>Pentapetalae</taxon>
        <taxon>Caryophyllales</taxon>
        <taxon>Nepenthaceae</taxon>
        <taxon>Nepenthes</taxon>
    </lineage>
</organism>
<sequence length="89" mass="9362">MSLRARTAAGVVHMISSADTASARRGQPEATSSNKRAKIGARNDVISFSSDDMAHVTFPHTDPLVVSALVSAGGTDYQLKRVFIDNGSS</sequence>
<evidence type="ECO:0000313" key="3">
    <source>
        <dbReference type="Proteomes" id="UP001279734"/>
    </source>
</evidence>
<dbReference type="Proteomes" id="UP001279734">
    <property type="component" value="Unassembled WGS sequence"/>
</dbReference>
<keyword evidence="3" id="KW-1185">Reference proteome</keyword>
<evidence type="ECO:0000313" key="2">
    <source>
        <dbReference type="EMBL" id="GMH29608.1"/>
    </source>
</evidence>
<comment type="caution">
    <text evidence="2">The sequence shown here is derived from an EMBL/GenBank/DDBJ whole genome shotgun (WGS) entry which is preliminary data.</text>
</comment>
<name>A0AAD3Y557_NEPGR</name>
<dbReference type="EMBL" id="BSYO01000036">
    <property type="protein sequence ID" value="GMH29608.1"/>
    <property type="molecule type" value="Genomic_DNA"/>
</dbReference>
<protein>
    <submittedName>
        <fullName evidence="2">Uncharacterized protein</fullName>
    </submittedName>
</protein>
<dbReference type="AlphaFoldDB" id="A0AAD3Y557"/>
<accession>A0AAD3Y557</accession>
<reference evidence="2" key="1">
    <citation type="submission" date="2023-05" db="EMBL/GenBank/DDBJ databases">
        <title>Nepenthes gracilis genome sequencing.</title>
        <authorList>
            <person name="Fukushima K."/>
        </authorList>
    </citation>
    <scope>NUCLEOTIDE SEQUENCE</scope>
    <source>
        <strain evidence="2">SING2019-196</strain>
    </source>
</reference>